<dbReference type="KEGG" id="spr:spr0787"/>
<evidence type="ECO:0000313" key="2">
    <source>
        <dbReference type="Proteomes" id="UP000000586"/>
    </source>
</evidence>
<dbReference type="PIR" id="C97970">
    <property type="entry name" value="C97970"/>
</dbReference>
<name>Q8CYX5_STRR6</name>
<dbReference type="EMBL" id="AE007317">
    <property type="protein sequence ID" value="AAK99591.1"/>
    <property type="molecule type" value="Genomic_DNA"/>
</dbReference>
<gene>
    <name evidence="1" type="ordered locus">spr0787</name>
</gene>
<dbReference type="AlphaFoldDB" id="Q8CYX5"/>
<protein>
    <submittedName>
        <fullName evidence="1">Uncharacterized protein</fullName>
    </submittedName>
</protein>
<dbReference type="STRING" id="171101.spr0787"/>
<proteinExistence type="predicted"/>
<sequence length="143" mass="16199">MFTPPFPVMGDIMSPFSKPGWNLFLVKGFFELVKGWQTILFPGSKPRTQHNLCLTVTVNKPAVVLVPNIIYWRVLVNSIIVVVITDKETCVVNTTESNHFGKDIWMLEEEIECMIGSHRATCRHHAIKPTCLVLDKRMASSIT</sequence>
<dbReference type="Proteomes" id="UP000000586">
    <property type="component" value="Chromosome"/>
</dbReference>
<reference evidence="1 2" key="1">
    <citation type="journal article" date="2001" name="J. Bacteriol.">
        <title>Genome of the bacterium Streptococcus pneumoniae strain R6.</title>
        <authorList>
            <person name="Hoskins J.A."/>
            <person name="Alborn W.Jr."/>
            <person name="Arnold J."/>
            <person name="Blaszczak L."/>
            <person name="Burgett S."/>
            <person name="DeHoff B.S."/>
            <person name="Estrem S."/>
            <person name="Fritz L."/>
            <person name="Fu D.-J."/>
            <person name="Fuller W."/>
            <person name="Geringer C."/>
            <person name="Gilmour R."/>
            <person name="Glass J.S."/>
            <person name="Khoja H."/>
            <person name="Kraft A."/>
            <person name="LaGace R."/>
            <person name="LeBlanc D.J."/>
            <person name="Lee L.N."/>
            <person name="Lefkowitz E.J."/>
            <person name="Lu J."/>
            <person name="Matsushima P."/>
            <person name="McAhren S."/>
            <person name="McHenney M."/>
            <person name="McLeaster K."/>
            <person name="Mundy C."/>
            <person name="Nicas T.I."/>
            <person name="Norris F.H."/>
            <person name="O'Gara M."/>
            <person name="Peery R."/>
            <person name="Robertson G.T."/>
            <person name="Rockey P."/>
            <person name="Sun P.-M."/>
            <person name="Winkler M.E."/>
            <person name="Yang Y."/>
            <person name="Young-Bellido M."/>
            <person name="Zhao G."/>
            <person name="Zook C."/>
            <person name="Baltz R.H."/>
            <person name="Jaskunas S.Richard."/>
            <person name="Rosteck P.R.Jr."/>
            <person name="Skatrud P.L."/>
            <person name="Glass J.I."/>
        </authorList>
    </citation>
    <scope>NUCLEOTIDE SEQUENCE [LARGE SCALE GENOMIC DNA]</scope>
    <source>
        <strain evidence="2">ATCC BAA-255 / R6</strain>
    </source>
</reference>
<dbReference type="HOGENOM" id="CLU_1805133_0_0_9"/>
<accession>Q8CYX5</accession>
<organism evidence="1 2">
    <name type="scientific">Streptococcus pneumoniae (strain ATCC BAA-255 / R6)</name>
    <dbReference type="NCBI Taxonomy" id="171101"/>
    <lineage>
        <taxon>Bacteria</taxon>
        <taxon>Bacillati</taxon>
        <taxon>Bacillota</taxon>
        <taxon>Bacilli</taxon>
        <taxon>Lactobacillales</taxon>
        <taxon>Streptococcaceae</taxon>
        <taxon>Streptococcus</taxon>
    </lineage>
</organism>
<evidence type="ECO:0000313" key="1">
    <source>
        <dbReference type="EMBL" id="AAK99591.1"/>
    </source>
</evidence>
<keyword evidence="2" id="KW-1185">Reference proteome</keyword>